<evidence type="ECO:0000256" key="6">
    <source>
        <dbReference type="ARBA" id="ARBA00022989"/>
    </source>
</evidence>
<comment type="subcellular location">
    <subcellularLocation>
        <location evidence="1">Cell membrane</location>
        <topology evidence="1">Multi-pass membrane protein</topology>
    </subcellularLocation>
</comment>
<dbReference type="GeneID" id="94442497"/>
<dbReference type="EMBL" id="JALDAW010000002">
    <property type="protein sequence ID" value="MDY5166763.1"/>
    <property type="molecule type" value="Genomic_DNA"/>
</dbReference>
<evidence type="ECO:0000256" key="2">
    <source>
        <dbReference type="ARBA" id="ARBA00010735"/>
    </source>
</evidence>
<feature type="transmembrane region" description="Helical" evidence="8">
    <location>
        <begin position="15"/>
        <end position="32"/>
    </location>
</feature>
<evidence type="ECO:0000256" key="3">
    <source>
        <dbReference type="ARBA" id="ARBA00022448"/>
    </source>
</evidence>
<dbReference type="GO" id="GO:0005886">
    <property type="term" value="C:plasma membrane"/>
    <property type="evidence" value="ECO:0007669"/>
    <property type="project" value="UniProtKB-SubCell"/>
</dbReference>
<feature type="transmembrane region" description="Helical" evidence="8">
    <location>
        <begin position="128"/>
        <end position="151"/>
    </location>
</feature>
<dbReference type="STRING" id="1034346.GCA_000313565_01922"/>
<comment type="caution">
    <text evidence="10">The sequence shown here is derived from an EMBL/GenBank/DDBJ whole genome shotgun (WGS) entry which is preliminary data.</text>
</comment>
<evidence type="ECO:0000256" key="7">
    <source>
        <dbReference type="ARBA" id="ARBA00023136"/>
    </source>
</evidence>
<dbReference type="GO" id="GO:1903785">
    <property type="term" value="P:L-valine transmembrane transport"/>
    <property type="evidence" value="ECO:0007669"/>
    <property type="project" value="TreeGrafter"/>
</dbReference>
<keyword evidence="6 8" id="KW-1133">Transmembrane helix</keyword>
<dbReference type="OrthoDB" id="3181706at2"/>
<dbReference type="PANTHER" id="PTHR34979">
    <property type="entry name" value="INNER MEMBRANE PROTEIN YGAZ"/>
    <property type="match status" value="1"/>
</dbReference>
<keyword evidence="11" id="KW-1185">Reference proteome</keyword>
<dbReference type="AlphaFoldDB" id="A0A2V2F7D4"/>
<organism evidence="10 11">
    <name type="scientific">Dielma fastidiosa</name>
    <dbReference type="NCBI Taxonomy" id="1034346"/>
    <lineage>
        <taxon>Bacteria</taxon>
        <taxon>Bacillati</taxon>
        <taxon>Bacillota</taxon>
        <taxon>Erysipelotrichia</taxon>
        <taxon>Erysipelotrichales</taxon>
        <taxon>Erysipelotrichaceae</taxon>
        <taxon>Dielma</taxon>
    </lineage>
</organism>
<dbReference type="Proteomes" id="UP001276902">
    <property type="component" value="Unassembled WGS sequence"/>
</dbReference>
<dbReference type="PANTHER" id="PTHR34979:SF1">
    <property type="entry name" value="INNER MEMBRANE PROTEIN YGAZ"/>
    <property type="match status" value="1"/>
</dbReference>
<evidence type="ECO:0000313" key="9">
    <source>
        <dbReference type="EMBL" id="MDY5166763.1"/>
    </source>
</evidence>
<keyword evidence="7 8" id="KW-0472">Membrane</keyword>
<dbReference type="Proteomes" id="UP000247612">
    <property type="component" value="Unassembled WGS sequence"/>
</dbReference>
<evidence type="ECO:0000256" key="4">
    <source>
        <dbReference type="ARBA" id="ARBA00022475"/>
    </source>
</evidence>
<sequence length="228" mass="25278">MKHKGVFFEAVETTIPVMLGYLFVGIAFGMLFQEKGYNFLWAAAMSVFVYAGSMQFIGINFFVPGVSLVEVALMTLLVNVRHIFYGLSMIEPFSHMGRKKPYMIFSLTDETYSLLVNIKNEEGHADKLMFLISFLDQCYWIIGSILGSLIGSMLPFDTTGIDFALIALFVVIFTEQWLSCSDHRPALCGTACGLLSLVVFGAENMVIPSMILIVLVLMAMKKKAGDAS</sequence>
<reference evidence="9" key="2">
    <citation type="submission" date="2022-03" db="EMBL/GenBank/DDBJ databases">
        <title>First case of bacteraemia caused by Dielma fastidiosa in a patient hospitalised with diverticulitis.</title>
        <authorList>
            <person name="Forman-Ankjaer B."/>
            <person name="Hvid-Jensen F."/>
            <person name="Kobel C.M."/>
            <person name="Greve T."/>
        </authorList>
    </citation>
    <scope>NUCLEOTIDE SEQUENCE</scope>
    <source>
        <strain evidence="9">AUH_DF_2021</strain>
    </source>
</reference>
<dbReference type="RefSeq" id="WP_022938227.1">
    <property type="nucleotide sequence ID" value="NZ_BAABZA010000012.1"/>
</dbReference>
<dbReference type="InterPro" id="IPR011606">
    <property type="entry name" value="Brnchd-chn_aa_trnsp_permease"/>
</dbReference>
<feature type="transmembrane region" description="Helical" evidence="8">
    <location>
        <begin position="192"/>
        <end position="220"/>
    </location>
</feature>
<keyword evidence="4" id="KW-1003">Cell membrane</keyword>
<feature type="transmembrane region" description="Helical" evidence="8">
    <location>
        <begin position="163"/>
        <end position="180"/>
    </location>
</feature>
<name>A0A2V2F7D4_9FIRM</name>
<gene>
    <name evidence="10" type="ORF">DES51_103254</name>
    <name evidence="9" type="ORF">MQE39_01305</name>
</gene>
<keyword evidence="5 8" id="KW-0812">Transmembrane</keyword>
<evidence type="ECO:0000313" key="10">
    <source>
        <dbReference type="EMBL" id="PXX80658.1"/>
    </source>
</evidence>
<comment type="similarity">
    <text evidence="2">Belongs to the AzlC family.</text>
</comment>
<keyword evidence="3" id="KW-0813">Transport</keyword>
<dbReference type="Pfam" id="PF03591">
    <property type="entry name" value="AzlC"/>
    <property type="match status" value="1"/>
</dbReference>
<evidence type="ECO:0000256" key="8">
    <source>
        <dbReference type="SAM" id="Phobius"/>
    </source>
</evidence>
<evidence type="ECO:0000256" key="1">
    <source>
        <dbReference type="ARBA" id="ARBA00004651"/>
    </source>
</evidence>
<feature type="transmembrane region" description="Helical" evidence="8">
    <location>
        <begin position="39"/>
        <end position="62"/>
    </location>
</feature>
<dbReference type="EMBL" id="QJKH01000003">
    <property type="protein sequence ID" value="PXX80658.1"/>
    <property type="molecule type" value="Genomic_DNA"/>
</dbReference>
<protein>
    <submittedName>
        <fullName evidence="10">4-azaleucine resistance transporter AzlC</fullName>
    </submittedName>
    <submittedName>
        <fullName evidence="9">AzlC family ABC transporter permease</fullName>
    </submittedName>
</protein>
<evidence type="ECO:0000313" key="11">
    <source>
        <dbReference type="Proteomes" id="UP000247612"/>
    </source>
</evidence>
<proteinExistence type="inferred from homology"/>
<accession>A0A2V2F7D4</accession>
<evidence type="ECO:0000256" key="5">
    <source>
        <dbReference type="ARBA" id="ARBA00022692"/>
    </source>
</evidence>
<reference evidence="10 11" key="1">
    <citation type="submission" date="2018-05" db="EMBL/GenBank/DDBJ databases">
        <title>Genomic Encyclopedia of Type Strains, Phase IV (KMG-IV): sequencing the most valuable type-strain genomes for metagenomic binning, comparative biology and taxonomic classification.</title>
        <authorList>
            <person name="Goeker M."/>
        </authorList>
    </citation>
    <scope>NUCLEOTIDE SEQUENCE [LARGE SCALE GENOMIC DNA]</scope>
    <source>
        <strain evidence="10 11">JC118</strain>
    </source>
</reference>